<gene>
    <name evidence="5" type="ORF">GCM10010326_18010</name>
</gene>
<dbReference type="GeneID" id="96289800"/>
<dbReference type="PANTHER" id="PTHR43537">
    <property type="entry name" value="TRANSCRIPTIONAL REGULATOR, GNTR FAMILY"/>
    <property type="match status" value="1"/>
</dbReference>
<dbReference type="RefSeq" id="WP_229892329.1">
    <property type="nucleotide sequence ID" value="NZ_BMUU01000002.1"/>
</dbReference>
<dbReference type="SUPFAM" id="SSF46785">
    <property type="entry name" value="Winged helix' DNA-binding domain"/>
    <property type="match status" value="1"/>
</dbReference>
<reference evidence="6" key="1">
    <citation type="journal article" date="2019" name="Int. J. Syst. Evol. Microbiol.">
        <title>The Global Catalogue of Microorganisms (GCM) 10K type strain sequencing project: providing services to taxonomists for standard genome sequencing and annotation.</title>
        <authorList>
            <consortium name="The Broad Institute Genomics Platform"/>
            <consortium name="The Broad Institute Genome Sequencing Center for Infectious Disease"/>
            <person name="Wu L."/>
            <person name="Ma J."/>
        </authorList>
    </citation>
    <scope>NUCLEOTIDE SEQUENCE [LARGE SCALE GENOMIC DNA]</scope>
    <source>
        <strain evidence="6">JCM 4594</strain>
    </source>
</reference>
<feature type="domain" description="HTH gntR-type" evidence="4">
    <location>
        <begin position="9"/>
        <end position="76"/>
    </location>
</feature>
<dbReference type="Gene3D" id="1.10.10.10">
    <property type="entry name" value="Winged helix-like DNA-binding domain superfamily/Winged helix DNA-binding domain"/>
    <property type="match status" value="1"/>
</dbReference>
<dbReference type="SMART" id="SM00895">
    <property type="entry name" value="FCD"/>
    <property type="match status" value="1"/>
</dbReference>
<dbReference type="InterPro" id="IPR036390">
    <property type="entry name" value="WH_DNA-bd_sf"/>
</dbReference>
<keyword evidence="2" id="KW-0238">DNA-binding</keyword>
<name>A0ABQ2ZUD6_9ACTN</name>
<dbReference type="InterPro" id="IPR011711">
    <property type="entry name" value="GntR_C"/>
</dbReference>
<dbReference type="PROSITE" id="PS50949">
    <property type="entry name" value="HTH_GNTR"/>
    <property type="match status" value="1"/>
</dbReference>
<comment type="caution">
    <text evidence="5">The sequence shown here is derived from an EMBL/GenBank/DDBJ whole genome shotgun (WGS) entry which is preliminary data.</text>
</comment>
<dbReference type="EMBL" id="BMUU01000002">
    <property type="protein sequence ID" value="GGY24721.1"/>
    <property type="molecule type" value="Genomic_DNA"/>
</dbReference>
<evidence type="ECO:0000256" key="3">
    <source>
        <dbReference type="ARBA" id="ARBA00023163"/>
    </source>
</evidence>
<dbReference type="SMART" id="SM00345">
    <property type="entry name" value="HTH_GNTR"/>
    <property type="match status" value="1"/>
</dbReference>
<dbReference type="InterPro" id="IPR000524">
    <property type="entry name" value="Tscrpt_reg_HTH_GntR"/>
</dbReference>
<sequence>MSEAAYVGRGVHRTAVEGLALRIFDGTYDEGDTLELPALMAELGVSQTVLREAVKVLTAKGLLDARQKRGTFVRPRADWNLLDSDVLRWKLAAGAPPDFFADVLELRRAIEPAAASLAAEHRTEEDLAALDGSLTAMRSAGADPVLAVRADTAFHSALLTASHNRFFVQLRRVIVPALVARGGHGGSGGQAGPVPAHAEVVRSVREGDGDGAYMAVLELLDLPAGARWAGA</sequence>
<keyword evidence="1" id="KW-0805">Transcription regulation</keyword>
<dbReference type="InterPro" id="IPR036388">
    <property type="entry name" value="WH-like_DNA-bd_sf"/>
</dbReference>
<dbReference type="SUPFAM" id="SSF48008">
    <property type="entry name" value="GntR ligand-binding domain-like"/>
    <property type="match status" value="1"/>
</dbReference>
<dbReference type="Proteomes" id="UP000600946">
    <property type="component" value="Unassembled WGS sequence"/>
</dbReference>
<dbReference type="CDD" id="cd07377">
    <property type="entry name" value="WHTH_GntR"/>
    <property type="match status" value="1"/>
</dbReference>
<dbReference type="Pfam" id="PF00392">
    <property type="entry name" value="GntR"/>
    <property type="match status" value="1"/>
</dbReference>
<evidence type="ECO:0000256" key="2">
    <source>
        <dbReference type="ARBA" id="ARBA00023125"/>
    </source>
</evidence>
<keyword evidence="3" id="KW-0804">Transcription</keyword>
<protein>
    <submittedName>
        <fullName evidence="5">GntR family transcriptional regulator</fullName>
    </submittedName>
</protein>
<dbReference type="InterPro" id="IPR008920">
    <property type="entry name" value="TF_FadR/GntR_C"/>
</dbReference>
<proteinExistence type="predicted"/>
<evidence type="ECO:0000256" key="1">
    <source>
        <dbReference type="ARBA" id="ARBA00023015"/>
    </source>
</evidence>
<organism evidence="5 6">
    <name type="scientific">Streptomyces xanthochromogenes</name>
    <dbReference type="NCBI Taxonomy" id="67384"/>
    <lineage>
        <taxon>Bacteria</taxon>
        <taxon>Bacillati</taxon>
        <taxon>Actinomycetota</taxon>
        <taxon>Actinomycetes</taxon>
        <taxon>Kitasatosporales</taxon>
        <taxon>Streptomycetaceae</taxon>
        <taxon>Streptomyces</taxon>
    </lineage>
</organism>
<evidence type="ECO:0000313" key="6">
    <source>
        <dbReference type="Proteomes" id="UP000600946"/>
    </source>
</evidence>
<dbReference type="Pfam" id="PF07729">
    <property type="entry name" value="FCD"/>
    <property type="match status" value="1"/>
</dbReference>
<dbReference type="Gene3D" id="1.20.120.530">
    <property type="entry name" value="GntR ligand-binding domain-like"/>
    <property type="match status" value="1"/>
</dbReference>
<evidence type="ECO:0000313" key="5">
    <source>
        <dbReference type="EMBL" id="GGY24721.1"/>
    </source>
</evidence>
<accession>A0ABQ2ZUD6</accession>
<dbReference type="PANTHER" id="PTHR43537:SF44">
    <property type="entry name" value="GNTR FAMILY REGULATORY PROTEIN"/>
    <property type="match status" value="1"/>
</dbReference>
<evidence type="ECO:0000259" key="4">
    <source>
        <dbReference type="PROSITE" id="PS50949"/>
    </source>
</evidence>
<keyword evidence="6" id="KW-1185">Reference proteome</keyword>